<dbReference type="Gene3D" id="2.60.120.260">
    <property type="entry name" value="Galactose-binding domain-like"/>
    <property type="match status" value="3"/>
</dbReference>
<dbReference type="SUPFAM" id="SSF49299">
    <property type="entry name" value="PKD domain"/>
    <property type="match status" value="1"/>
</dbReference>
<dbReference type="InterPro" id="IPR035986">
    <property type="entry name" value="PKD_dom_sf"/>
</dbReference>
<keyword evidence="1" id="KW-0732">Signal</keyword>
<protein>
    <recommendedName>
        <fullName evidence="2">PKD domain-containing protein</fullName>
    </recommendedName>
</protein>
<dbReference type="AlphaFoldDB" id="A0A2V3ZUH6"/>
<comment type="caution">
    <text evidence="3">The sequence shown here is derived from an EMBL/GenBank/DDBJ whole genome shotgun (WGS) entry which is preliminary data.</text>
</comment>
<feature type="domain" description="PKD" evidence="2">
    <location>
        <begin position="153"/>
        <end position="207"/>
    </location>
</feature>
<evidence type="ECO:0000256" key="1">
    <source>
        <dbReference type="SAM" id="SignalP"/>
    </source>
</evidence>
<dbReference type="PROSITE" id="PS50093">
    <property type="entry name" value="PKD"/>
    <property type="match status" value="1"/>
</dbReference>
<dbReference type="RefSeq" id="WP_110361992.1">
    <property type="nucleotide sequence ID" value="NZ_QFLI01000008.1"/>
</dbReference>
<gene>
    <name evidence="3" type="ORF">DF185_17185</name>
</gene>
<evidence type="ECO:0000259" key="2">
    <source>
        <dbReference type="PROSITE" id="PS50093"/>
    </source>
</evidence>
<keyword evidence="4" id="KW-1185">Reference proteome</keyword>
<dbReference type="EMBL" id="QFLI01000008">
    <property type="protein sequence ID" value="PXX98062.1"/>
    <property type="molecule type" value="Genomic_DNA"/>
</dbReference>
<feature type="signal peptide" evidence="1">
    <location>
        <begin position="1"/>
        <end position="19"/>
    </location>
</feature>
<evidence type="ECO:0000313" key="4">
    <source>
        <dbReference type="Proteomes" id="UP000248079"/>
    </source>
</evidence>
<feature type="chain" id="PRO_5016145558" description="PKD domain-containing protein" evidence="1">
    <location>
        <begin position="20"/>
        <end position="679"/>
    </location>
</feature>
<dbReference type="PROSITE" id="PS51257">
    <property type="entry name" value="PROKAR_LIPOPROTEIN"/>
    <property type="match status" value="1"/>
</dbReference>
<dbReference type="OrthoDB" id="5381604at2"/>
<name>A0A2V3ZUH6_9BACT</name>
<proteinExistence type="predicted"/>
<dbReference type="Gene3D" id="2.60.40.10">
    <property type="entry name" value="Immunoglobulins"/>
    <property type="match status" value="2"/>
</dbReference>
<dbReference type="Proteomes" id="UP000248079">
    <property type="component" value="Unassembled WGS sequence"/>
</dbReference>
<accession>A0A2V3ZUH6</accession>
<dbReference type="InterPro" id="IPR013783">
    <property type="entry name" value="Ig-like_fold"/>
</dbReference>
<evidence type="ECO:0000313" key="3">
    <source>
        <dbReference type="EMBL" id="PXX98062.1"/>
    </source>
</evidence>
<dbReference type="SMART" id="SM00089">
    <property type="entry name" value="PKD"/>
    <property type="match status" value="2"/>
</dbReference>
<organism evidence="3 4">
    <name type="scientific">Marinifilum breve</name>
    <dbReference type="NCBI Taxonomy" id="2184082"/>
    <lineage>
        <taxon>Bacteria</taxon>
        <taxon>Pseudomonadati</taxon>
        <taxon>Bacteroidota</taxon>
        <taxon>Bacteroidia</taxon>
        <taxon>Marinilabiliales</taxon>
        <taxon>Marinifilaceae</taxon>
    </lineage>
</organism>
<dbReference type="InterPro" id="IPR022409">
    <property type="entry name" value="PKD/Chitinase_dom"/>
</dbReference>
<sequence>MKILTKISAFIFILGVFFACETDEDNLYSLDYIGAPTNVEAVFDITQDNSGLVSITPNAEGAQEFIIDFGDGSETETYKPGDVAEHVYTEGVYSVKIIATSINGKTSEFVQELNVTFKAPENLEVSITNDAQNPRIVSVTATADFATVFEVYFGDVEDEEPTMLMPGESVSHTYEAPGDYDVRIIAKSAGAVTTEYTETVNVPEASDPVNLPVDFESFTINYAFENFGGTTSSVIDNPDVSGINTSAKVAQSVKAAGAEVWAGSFLTLENPIDFSSNTTFKVKVWSPKAGAVVKLKVENLADGDIGFEVDATTTVANEWEELTFDFSAIDQANEYQKVVIFFDFGNNGDDSNYYFDDIKLVPASIPAFSSIEDFEGTAPTFTVFGNIADVEVVDNPDATGANITAKVAQLTKTAGSETWAGAFFEASSALDFDNYSMIKVRTWSPKSGIVVKLKLENADASITHEVDVNTTIANAWEELTYDFSDAPAADYVKVVIFFDFGNTGDDSVYYYDEIGLANEGGSGSAALSLQDFEGTAPEFTNFDGGNASVIDNPDVSGINTSSKVGQMVKNGGQTWGGAYFSLENPMDFATYKKVKMKVWSNKVGAKVLFKVENKDDSSVNYEVELTTTVANTWEELTYDYSGIDATKSYHNIVLIFDNGTTGDGSADFTYYFDDIELTN</sequence>
<dbReference type="InterPro" id="IPR000601">
    <property type="entry name" value="PKD_dom"/>
</dbReference>
<reference evidence="3 4" key="1">
    <citation type="submission" date="2018-05" db="EMBL/GenBank/DDBJ databases">
        <title>Marinifilum breve JC075T sp. nov., a marine bacterium isolated from Yongle Blue Hole in the South China Sea.</title>
        <authorList>
            <person name="Fu T."/>
        </authorList>
    </citation>
    <scope>NUCLEOTIDE SEQUENCE [LARGE SCALE GENOMIC DNA]</scope>
    <source>
        <strain evidence="3 4">JC075</strain>
    </source>
</reference>